<evidence type="ECO:0000256" key="8">
    <source>
        <dbReference type="ARBA" id="ARBA00023224"/>
    </source>
</evidence>
<dbReference type="SMART" id="SM01381">
    <property type="entry name" value="7TM_GPCR_Srsx"/>
    <property type="match status" value="1"/>
</dbReference>
<keyword evidence="5" id="KW-0297">G-protein coupled receptor</keyword>
<feature type="transmembrane region" description="Helical" evidence="9">
    <location>
        <begin position="40"/>
        <end position="66"/>
    </location>
</feature>
<feature type="non-terminal residue" evidence="11">
    <location>
        <position position="304"/>
    </location>
</feature>
<dbReference type="CDD" id="cd14967">
    <property type="entry name" value="7tmA_amine_R-like"/>
    <property type="match status" value="1"/>
</dbReference>
<dbReference type="EMBL" id="KB301850">
    <property type="protein sequence ID" value="ELU05033.1"/>
    <property type="molecule type" value="Genomic_DNA"/>
</dbReference>
<keyword evidence="2" id="KW-1003">Cell membrane</keyword>
<evidence type="ECO:0000313" key="13">
    <source>
        <dbReference type="Proteomes" id="UP000014760"/>
    </source>
</evidence>
<dbReference type="EMBL" id="AMQN01007969">
    <property type="status" value="NOT_ANNOTATED_CDS"/>
    <property type="molecule type" value="Genomic_DNA"/>
</dbReference>
<evidence type="ECO:0000256" key="5">
    <source>
        <dbReference type="ARBA" id="ARBA00023040"/>
    </source>
</evidence>
<dbReference type="Proteomes" id="UP000014760">
    <property type="component" value="Unassembled WGS sequence"/>
</dbReference>
<organism evidence="11">
    <name type="scientific">Capitella teleta</name>
    <name type="common">Polychaete worm</name>
    <dbReference type="NCBI Taxonomy" id="283909"/>
    <lineage>
        <taxon>Eukaryota</taxon>
        <taxon>Metazoa</taxon>
        <taxon>Spiralia</taxon>
        <taxon>Lophotrochozoa</taxon>
        <taxon>Annelida</taxon>
        <taxon>Polychaeta</taxon>
        <taxon>Sedentaria</taxon>
        <taxon>Scolecida</taxon>
        <taxon>Capitellidae</taxon>
        <taxon>Capitella</taxon>
    </lineage>
</organism>
<feature type="transmembrane region" description="Helical" evidence="9">
    <location>
        <begin position="238"/>
        <end position="259"/>
    </location>
</feature>
<dbReference type="EnsemblMetazoa" id="CapteT63740">
    <property type="protein sequence ID" value="CapteP63740"/>
    <property type="gene ID" value="CapteG63740"/>
</dbReference>
<protein>
    <recommendedName>
        <fullName evidence="10">G-protein coupled receptors family 1 profile domain-containing protein</fullName>
    </recommendedName>
</protein>
<evidence type="ECO:0000313" key="12">
    <source>
        <dbReference type="EnsemblMetazoa" id="CapteP63740"/>
    </source>
</evidence>
<keyword evidence="6 9" id="KW-0472">Membrane</keyword>
<keyword evidence="8" id="KW-0807">Transducer</keyword>
<dbReference type="GO" id="GO:0004930">
    <property type="term" value="F:G protein-coupled receptor activity"/>
    <property type="evidence" value="ECO:0007669"/>
    <property type="project" value="UniProtKB-KW"/>
</dbReference>
<feature type="non-terminal residue" evidence="11">
    <location>
        <position position="1"/>
    </location>
</feature>
<dbReference type="InterPro" id="IPR000276">
    <property type="entry name" value="GPCR_Rhodpsn"/>
</dbReference>
<dbReference type="PANTHER" id="PTHR24248">
    <property type="entry name" value="ADRENERGIC RECEPTOR-RELATED G-PROTEIN COUPLED RECEPTOR"/>
    <property type="match status" value="1"/>
</dbReference>
<keyword evidence="7" id="KW-0675">Receptor</keyword>
<dbReference type="SUPFAM" id="SSF81321">
    <property type="entry name" value="Family A G protein-coupled receptor-like"/>
    <property type="match status" value="1"/>
</dbReference>
<sequence>PLSQLMVLPFTIITVMTFSANVIVIICVRRYRPLRSHNNLFVVSLAIADLIVGICVMPFMTIYSLYGYWPLSQKWCNAWIATDLTCTTISIVNLCLIANDRCLALTQPMRYRQPSRKRTVLIQIGAAWSTVAFVVMPLVINTHIELQGPTCEGQCVLNPAKEIVLTEAVIIYYIPIATMIALYARCILYLHRRHSMIEARHIRNPTAVLEPTATVSGHIVTIAEQSSRWRVYIRNIRTLGIIMVIFLFCWLPFSLFWPIDAYCGDCIPVEWHKYSFWTAYLNSAINPLLYFIANRDFRMAFIKV</sequence>
<evidence type="ECO:0000313" key="11">
    <source>
        <dbReference type="EMBL" id="ELU05033.1"/>
    </source>
</evidence>
<feature type="transmembrane region" description="Helical" evidence="9">
    <location>
        <begin position="170"/>
        <end position="190"/>
    </location>
</feature>
<feature type="domain" description="G-protein coupled receptors family 1 profile" evidence="10">
    <location>
        <begin position="20"/>
        <end position="290"/>
    </location>
</feature>
<dbReference type="OrthoDB" id="6282598at2759"/>
<dbReference type="AlphaFoldDB" id="R7UG18"/>
<comment type="subcellular location">
    <subcellularLocation>
        <location evidence="1">Cell membrane</location>
        <topology evidence="1">Multi-pass membrane protein</topology>
    </subcellularLocation>
</comment>
<evidence type="ECO:0000256" key="7">
    <source>
        <dbReference type="ARBA" id="ARBA00023170"/>
    </source>
</evidence>
<dbReference type="PRINTS" id="PR00237">
    <property type="entry name" value="GPCRRHODOPSN"/>
</dbReference>
<reference evidence="11 13" key="2">
    <citation type="journal article" date="2013" name="Nature">
        <title>Insights into bilaterian evolution from three spiralian genomes.</title>
        <authorList>
            <person name="Simakov O."/>
            <person name="Marletaz F."/>
            <person name="Cho S.J."/>
            <person name="Edsinger-Gonzales E."/>
            <person name="Havlak P."/>
            <person name="Hellsten U."/>
            <person name="Kuo D.H."/>
            <person name="Larsson T."/>
            <person name="Lv J."/>
            <person name="Arendt D."/>
            <person name="Savage R."/>
            <person name="Osoegawa K."/>
            <person name="de Jong P."/>
            <person name="Grimwood J."/>
            <person name="Chapman J.A."/>
            <person name="Shapiro H."/>
            <person name="Aerts A."/>
            <person name="Otillar R.P."/>
            <person name="Terry A.Y."/>
            <person name="Boore J.L."/>
            <person name="Grigoriev I.V."/>
            <person name="Lindberg D.R."/>
            <person name="Seaver E.C."/>
            <person name="Weisblat D.A."/>
            <person name="Putnam N.H."/>
            <person name="Rokhsar D.S."/>
        </authorList>
    </citation>
    <scope>NUCLEOTIDE SEQUENCE</scope>
    <source>
        <strain evidence="11 13">I ESC-2004</strain>
    </source>
</reference>
<dbReference type="HOGENOM" id="CLU_009579_11_1_1"/>
<feature type="transmembrane region" description="Helical" evidence="9">
    <location>
        <begin position="78"/>
        <end position="99"/>
    </location>
</feature>
<dbReference type="Gene3D" id="1.20.1070.10">
    <property type="entry name" value="Rhodopsin 7-helix transmembrane proteins"/>
    <property type="match status" value="1"/>
</dbReference>
<keyword evidence="4 9" id="KW-1133">Transmembrane helix</keyword>
<dbReference type="GO" id="GO:0005886">
    <property type="term" value="C:plasma membrane"/>
    <property type="evidence" value="ECO:0007669"/>
    <property type="project" value="UniProtKB-SubCell"/>
</dbReference>
<evidence type="ECO:0000256" key="4">
    <source>
        <dbReference type="ARBA" id="ARBA00022989"/>
    </source>
</evidence>
<reference evidence="13" key="1">
    <citation type="submission" date="2012-12" db="EMBL/GenBank/DDBJ databases">
        <authorList>
            <person name="Hellsten U."/>
            <person name="Grimwood J."/>
            <person name="Chapman J.A."/>
            <person name="Shapiro H."/>
            <person name="Aerts A."/>
            <person name="Otillar R.P."/>
            <person name="Terry A.Y."/>
            <person name="Boore J.L."/>
            <person name="Simakov O."/>
            <person name="Marletaz F."/>
            <person name="Cho S.-J."/>
            <person name="Edsinger-Gonzales E."/>
            <person name="Havlak P."/>
            <person name="Kuo D.-H."/>
            <person name="Larsson T."/>
            <person name="Lv J."/>
            <person name="Arendt D."/>
            <person name="Savage R."/>
            <person name="Osoegawa K."/>
            <person name="de Jong P."/>
            <person name="Lindberg D.R."/>
            <person name="Seaver E.C."/>
            <person name="Weisblat D.A."/>
            <person name="Putnam N.H."/>
            <person name="Grigoriev I.V."/>
            <person name="Rokhsar D.S."/>
        </authorList>
    </citation>
    <scope>NUCLEOTIDE SEQUENCE</scope>
    <source>
        <strain evidence="13">I ESC-2004</strain>
    </source>
</reference>
<dbReference type="InterPro" id="IPR017452">
    <property type="entry name" value="GPCR_Rhodpsn_7TM"/>
</dbReference>
<dbReference type="OMA" id="IMLFMYY"/>
<name>R7UG18_CAPTE</name>
<accession>R7UG18</accession>
<gene>
    <name evidence="11" type="ORF">CAPTEDRAFT_63740</name>
</gene>
<dbReference type="PROSITE" id="PS50262">
    <property type="entry name" value="G_PROTEIN_RECEP_F1_2"/>
    <property type="match status" value="1"/>
</dbReference>
<evidence type="ECO:0000259" key="10">
    <source>
        <dbReference type="PROSITE" id="PS50262"/>
    </source>
</evidence>
<evidence type="ECO:0000256" key="6">
    <source>
        <dbReference type="ARBA" id="ARBA00023136"/>
    </source>
</evidence>
<proteinExistence type="predicted"/>
<feature type="transmembrane region" description="Helical" evidence="9">
    <location>
        <begin position="274"/>
        <end position="293"/>
    </location>
</feature>
<evidence type="ECO:0000256" key="3">
    <source>
        <dbReference type="ARBA" id="ARBA00022692"/>
    </source>
</evidence>
<evidence type="ECO:0000256" key="2">
    <source>
        <dbReference type="ARBA" id="ARBA00022475"/>
    </source>
</evidence>
<evidence type="ECO:0000256" key="1">
    <source>
        <dbReference type="ARBA" id="ARBA00004651"/>
    </source>
</evidence>
<dbReference type="Pfam" id="PF00001">
    <property type="entry name" value="7tm_1"/>
    <property type="match status" value="1"/>
</dbReference>
<reference evidence="12" key="3">
    <citation type="submission" date="2015-06" db="UniProtKB">
        <authorList>
            <consortium name="EnsemblMetazoa"/>
        </authorList>
    </citation>
    <scope>IDENTIFICATION</scope>
</reference>
<keyword evidence="3 9" id="KW-0812">Transmembrane</keyword>
<evidence type="ECO:0000256" key="9">
    <source>
        <dbReference type="SAM" id="Phobius"/>
    </source>
</evidence>
<feature type="transmembrane region" description="Helical" evidence="9">
    <location>
        <begin position="6"/>
        <end position="28"/>
    </location>
</feature>
<feature type="transmembrane region" description="Helical" evidence="9">
    <location>
        <begin position="120"/>
        <end position="140"/>
    </location>
</feature>
<dbReference type="STRING" id="283909.R7UG18"/>
<keyword evidence="13" id="KW-1185">Reference proteome</keyword>